<gene>
    <name evidence="2" type="ORF">AJ80_09265</name>
</gene>
<comment type="caution">
    <text evidence="2">The sequence shown here is derived from an EMBL/GenBank/DDBJ whole genome shotgun (WGS) entry which is preliminary data.</text>
</comment>
<dbReference type="Gene3D" id="3.40.50.1110">
    <property type="entry name" value="SGNH hydrolase"/>
    <property type="match status" value="1"/>
</dbReference>
<evidence type="ECO:0000259" key="1">
    <source>
        <dbReference type="Pfam" id="PF13472"/>
    </source>
</evidence>
<dbReference type="PANTHER" id="PTHR14209">
    <property type="entry name" value="ISOAMYL ACETATE-HYDROLYZING ESTERASE 1"/>
    <property type="match status" value="1"/>
</dbReference>
<dbReference type="InterPro" id="IPR013830">
    <property type="entry name" value="SGNH_hydro"/>
</dbReference>
<proteinExistence type="predicted"/>
<name>A0A2B7WTW4_POLH7</name>
<dbReference type="Proteomes" id="UP000224634">
    <property type="component" value="Unassembled WGS sequence"/>
</dbReference>
<dbReference type="SUPFAM" id="SSF52266">
    <property type="entry name" value="SGNH hydrolase"/>
    <property type="match status" value="1"/>
</dbReference>
<protein>
    <recommendedName>
        <fullName evidence="1">SGNH hydrolase-type esterase domain-containing protein</fullName>
    </recommendedName>
</protein>
<dbReference type="AlphaFoldDB" id="A0A2B7WTW4"/>
<dbReference type="InterPro" id="IPR045136">
    <property type="entry name" value="Iah1-like"/>
</dbReference>
<sequence length="261" mass="28692">MSTGMSDTQTSHGASYVQYEQIILFGDSITQGSANQDKGFAFLPALQNEYTRRYDVLNRGFSGYTSEQGLVVLPQIFPPVEKETVRLMTIFFGANDAVLPGGSQHVPLETYKQCLQAMIKHPAVQAQRTKILLFTPPPVNEYQLDPVLANGDVAIRLAAVTKQYADACREVGESLGVAVVDIWTAFMTAVGWTKDGPLAGSKDAPPNEKLAALLSDGLHFNPAGYRIMFDEVMKVIRLSYPEELPDHVPVKFALWADAPRK</sequence>
<evidence type="ECO:0000313" key="2">
    <source>
        <dbReference type="EMBL" id="PGG99910.1"/>
    </source>
</evidence>
<dbReference type="OrthoDB" id="671439at2759"/>
<dbReference type="PANTHER" id="PTHR14209:SF19">
    <property type="entry name" value="ISOAMYL ACETATE-HYDROLYZING ESTERASE 1 HOMOLOG"/>
    <property type="match status" value="1"/>
</dbReference>
<reference evidence="2 3" key="1">
    <citation type="submission" date="2017-10" db="EMBL/GenBank/DDBJ databases">
        <title>Comparative genomics in systemic dimorphic fungi from Ajellomycetaceae.</title>
        <authorList>
            <person name="Munoz J.F."/>
            <person name="Mcewen J.G."/>
            <person name="Clay O.K."/>
            <person name="Cuomo C.A."/>
        </authorList>
    </citation>
    <scope>NUCLEOTIDE SEQUENCE [LARGE SCALE GENOMIC DNA]</scope>
    <source>
        <strain evidence="2 3">UAMH7299</strain>
    </source>
</reference>
<dbReference type="CDD" id="cd01838">
    <property type="entry name" value="Isoamyl_acetate_hydrolase_like"/>
    <property type="match status" value="1"/>
</dbReference>
<organism evidence="2 3">
    <name type="scientific">Polytolypa hystricis (strain UAMH7299)</name>
    <dbReference type="NCBI Taxonomy" id="1447883"/>
    <lineage>
        <taxon>Eukaryota</taxon>
        <taxon>Fungi</taxon>
        <taxon>Dikarya</taxon>
        <taxon>Ascomycota</taxon>
        <taxon>Pezizomycotina</taxon>
        <taxon>Eurotiomycetes</taxon>
        <taxon>Eurotiomycetidae</taxon>
        <taxon>Onygenales</taxon>
        <taxon>Onygenales incertae sedis</taxon>
        <taxon>Polytolypa</taxon>
    </lineage>
</organism>
<accession>A0A2B7WTW4</accession>
<keyword evidence="3" id="KW-1185">Reference proteome</keyword>
<dbReference type="InterPro" id="IPR036514">
    <property type="entry name" value="SGNH_hydro_sf"/>
</dbReference>
<feature type="domain" description="SGNH hydrolase-type esterase" evidence="1">
    <location>
        <begin position="24"/>
        <end position="227"/>
    </location>
</feature>
<dbReference type="Pfam" id="PF13472">
    <property type="entry name" value="Lipase_GDSL_2"/>
    <property type="match status" value="1"/>
</dbReference>
<evidence type="ECO:0000313" key="3">
    <source>
        <dbReference type="Proteomes" id="UP000224634"/>
    </source>
</evidence>
<dbReference type="STRING" id="1447883.A0A2B7WTW4"/>
<dbReference type="EMBL" id="PDNA01000262">
    <property type="protein sequence ID" value="PGG99910.1"/>
    <property type="molecule type" value="Genomic_DNA"/>
</dbReference>